<dbReference type="AlphaFoldDB" id="A0A2M4D6G5"/>
<evidence type="ECO:0000256" key="1">
    <source>
        <dbReference type="SAM" id="SignalP"/>
    </source>
</evidence>
<dbReference type="EMBL" id="GGFL01008992">
    <property type="protein sequence ID" value="MBW73170.1"/>
    <property type="molecule type" value="Transcribed_RNA"/>
</dbReference>
<feature type="signal peptide" evidence="1">
    <location>
        <begin position="1"/>
        <end position="16"/>
    </location>
</feature>
<evidence type="ECO:0000313" key="2">
    <source>
        <dbReference type="EMBL" id="MBW73170.1"/>
    </source>
</evidence>
<feature type="chain" id="PRO_5014960620" evidence="1">
    <location>
        <begin position="17"/>
        <end position="81"/>
    </location>
</feature>
<organism evidence="2">
    <name type="scientific">Anopheles darlingi</name>
    <name type="common">Mosquito</name>
    <dbReference type="NCBI Taxonomy" id="43151"/>
    <lineage>
        <taxon>Eukaryota</taxon>
        <taxon>Metazoa</taxon>
        <taxon>Ecdysozoa</taxon>
        <taxon>Arthropoda</taxon>
        <taxon>Hexapoda</taxon>
        <taxon>Insecta</taxon>
        <taxon>Pterygota</taxon>
        <taxon>Neoptera</taxon>
        <taxon>Endopterygota</taxon>
        <taxon>Diptera</taxon>
        <taxon>Nematocera</taxon>
        <taxon>Culicoidea</taxon>
        <taxon>Culicidae</taxon>
        <taxon>Anophelinae</taxon>
        <taxon>Anopheles</taxon>
    </lineage>
</organism>
<name>A0A2M4D6G5_ANODA</name>
<proteinExistence type="predicted"/>
<keyword evidence="1" id="KW-0732">Signal</keyword>
<protein>
    <submittedName>
        <fullName evidence="2">Putative secreted protein</fullName>
    </submittedName>
</protein>
<reference evidence="2" key="1">
    <citation type="submission" date="2018-01" db="EMBL/GenBank/DDBJ databases">
        <title>An insight into the sialome of Amazonian anophelines.</title>
        <authorList>
            <person name="Ribeiro J.M."/>
            <person name="Scarpassa V."/>
            <person name="Calvo E."/>
        </authorList>
    </citation>
    <scope>NUCLEOTIDE SEQUENCE</scope>
</reference>
<sequence length="81" mass="9639">MFRLWLSSSWLPLLWSLLGDWSLSGPPHRMLHHFALLRPPHPRKNSHTRYPTAFLWMISRKLLLNCCCCYHYYHCFAAASP</sequence>
<accession>A0A2M4D6G5</accession>